<evidence type="ECO:0000313" key="2">
    <source>
        <dbReference type="Proteomes" id="UP001293791"/>
    </source>
</evidence>
<name>A0ABU5L9M8_9RICK</name>
<evidence type="ECO:0000313" key="1">
    <source>
        <dbReference type="EMBL" id="MDZ5762826.1"/>
    </source>
</evidence>
<accession>A0ABU5L9M8</accession>
<organism evidence="1 2">
    <name type="scientific">Candidatus Cyrtobacter comes</name>
    <dbReference type="NCBI Taxonomy" id="675776"/>
    <lineage>
        <taxon>Bacteria</taxon>
        <taxon>Pseudomonadati</taxon>
        <taxon>Pseudomonadota</taxon>
        <taxon>Alphaproteobacteria</taxon>
        <taxon>Rickettsiales</taxon>
        <taxon>Candidatus Midichloriaceae</taxon>
        <taxon>Candidatus Cyrtobacter</taxon>
    </lineage>
</organism>
<proteinExistence type="predicted"/>
<dbReference type="EMBL" id="JARGYT010000128">
    <property type="protein sequence ID" value="MDZ5762826.1"/>
    <property type="molecule type" value="Genomic_DNA"/>
</dbReference>
<gene>
    <name evidence="1" type="ORF">Cyrtocomes_01222</name>
</gene>
<protein>
    <submittedName>
        <fullName evidence="1">Uncharacterized protein</fullName>
    </submittedName>
</protein>
<dbReference type="Proteomes" id="UP001293791">
    <property type="component" value="Unassembled WGS sequence"/>
</dbReference>
<comment type="caution">
    <text evidence="1">The sequence shown here is derived from an EMBL/GenBank/DDBJ whole genome shotgun (WGS) entry which is preliminary data.</text>
</comment>
<keyword evidence="2" id="KW-1185">Reference proteome</keyword>
<sequence>MNRAEENRIKKVKEIANAVTEKVSKIIQKEGSKKEFNDYIILKEYEVDGDKYGLSQLIHPMVSTFNLIKNQDYKQMYDRLYNSYLLKKHGNVSFQDMKSGVIKKLSEEQDMSRLRAIEHRINTTEILSTEMLMKNVILYDARL</sequence>
<reference evidence="1 2" key="1">
    <citation type="submission" date="2023-02" db="EMBL/GenBank/DDBJ databases">
        <title>Host association and intracellularity evolved multiple times independently in the Rickettsiales.</title>
        <authorList>
            <person name="Castelli M."/>
            <person name="Nardi T."/>
            <person name="Gammuto L."/>
            <person name="Bellinzona G."/>
            <person name="Sabaneyeva E."/>
            <person name="Potekhin A."/>
            <person name="Serra V."/>
            <person name="Petroni G."/>
            <person name="Sassera D."/>
        </authorList>
    </citation>
    <scope>NUCLEOTIDE SEQUENCE [LARGE SCALE GENOMIC DNA]</scope>
    <source>
        <strain evidence="1 2">BOD18</strain>
    </source>
</reference>